<dbReference type="Proteomes" id="UP001164746">
    <property type="component" value="Chromosome 17"/>
</dbReference>
<evidence type="ECO:0000313" key="2">
    <source>
        <dbReference type="Proteomes" id="UP001164746"/>
    </source>
</evidence>
<name>A0ABY7GAW0_MYAAR</name>
<proteinExistence type="predicted"/>
<organism evidence="1 2">
    <name type="scientific">Mya arenaria</name>
    <name type="common">Soft-shell clam</name>
    <dbReference type="NCBI Taxonomy" id="6604"/>
    <lineage>
        <taxon>Eukaryota</taxon>
        <taxon>Metazoa</taxon>
        <taxon>Spiralia</taxon>
        <taxon>Lophotrochozoa</taxon>
        <taxon>Mollusca</taxon>
        <taxon>Bivalvia</taxon>
        <taxon>Autobranchia</taxon>
        <taxon>Heteroconchia</taxon>
        <taxon>Euheterodonta</taxon>
        <taxon>Imparidentia</taxon>
        <taxon>Neoheterodontei</taxon>
        <taxon>Myida</taxon>
        <taxon>Myoidea</taxon>
        <taxon>Myidae</taxon>
        <taxon>Mya</taxon>
    </lineage>
</organism>
<accession>A0ABY7GAW0</accession>
<dbReference type="EMBL" id="CP111028">
    <property type="protein sequence ID" value="WAR30704.1"/>
    <property type="molecule type" value="Genomic_DNA"/>
</dbReference>
<protein>
    <submittedName>
        <fullName evidence="1">LSM2-like protein</fullName>
    </submittedName>
</protein>
<keyword evidence="2" id="KW-1185">Reference proteome</keyword>
<evidence type="ECO:0000313" key="1">
    <source>
        <dbReference type="EMBL" id="WAR30704.1"/>
    </source>
</evidence>
<reference evidence="1" key="1">
    <citation type="submission" date="2022-11" db="EMBL/GenBank/DDBJ databases">
        <title>Centuries of genome instability and evolution in soft-shell clam transmissible cancer (bioRxiv).</title>
        <authorList>
            <person name="Hart S.F.M."/>
            <person name="Yonemitsu M.A."/>
            <person name="Giersch R.M."/>
            <person name="Beal B.F."/>
            <person name="Arriagada G."/>
            <person name="Davis B.W."/>
            <person name="Ostrander E.A."/>
            <person name="Goff S.P."/>
            <person name="Metzger M.J."/>
        </authorList>
    </citation>
    <scope>NUCLEOTIDE SEQUENCE</scope>
    <source>
        <strain evidence="1">MELC-2E11</strain>
        <tissue evidence="1">Siphon/mantle</tissue>
    </source>
</reference>
<gene>
    <name evidence="1" type="ORF">MAR_033246</name>
</gene>
<sequence>MNDELFYSFFKSLVGKDVVVELKNDLRTVLSEDLWYDMSSFPEMSATHSFFKMQQEKRLHKISRDDKTMDVMSLGEAALTDTIVEDDVEVEFQLLGLGSTRKKNKLKTDGQQHPLALQRA</sequence>